<accession>A0A8S8XC38</accession>
<dbReference type="Proteomes" id="UP000681075">
    <property type="component" value="Unassembled WGS sequence"/>
</dbReference>
<organism evidence="1 2">
    <name type="scientific">Roseiterribacter gracilis</name>
    <dbReference type="NCBI Taxonomy" id="2812848"/>
    <lineage>
        <taxon>Bacteria</taxon>
        <taxon>Pseudomonadati</taxon>
        <taxon>Pseudomonadota</taxon>
        <taxon>Alphaproteobacteria</taxon>
        <taxon>Rhodospirillales</taxon>
        <taxon>Roseiterribacteraceae</taxon>
        <taxon>Roseiterribacter</taxon>
    </lineage>
</organism>
<proteinExistence type="predicted"/>
<evidence type="ECO:0000313" key="1">
    <source>
        <dbReference type="EMBL" id="GIL39401.1"/>
    </source>
</evidence>
<name>A0A8S8XC38_9PROT</name>
<evidence type="ECO:0000313" key="2">
    <source>
        <dbReference type="Proteomes" id="UP000681075"/>
    </source>
</evidence>
<keyword evidence="2" id="KW-1185">Reference proteome</keyword>
<dbReference type="AlphaFoldDB" id="A0A8S8XC38"/>
<dbReference type="RefSeq" id="WP_420242506.1">
    <property type="nucleotide sequence ID" value="NZ_BOPV01000001.1"/>
</dbReference>
<reference evidence="1" key="1">
    <citation type="submission" date="2021-02" db="EMBL/GenBank/DDBJ databases">
        <title>Genome sequence of Rhodospirillales sp. strain TMPK1 isolated from soil.</title>
        <authorList>
            <person name="Nakai R."/>
            <person name="Kusada H."/>
            <person name="Tamaki H."/>
        </authorList>
    </citation>
    <scope>NUCLEOTIDE SEQUENCE</scope>
    <source>
        <strain evidence="1">TMPK1</strain>
    </source>
</reference>
<gene>
    <name evidence="1" type="ORF">TMPK1_16380</name>
</gene>
<protein>
    <submittedName>
        <fullName evidence="1">Uncharacterized protein</fullName>
    </submittedName>
</protein>
<sequence>MFALALASSLAAGTADLTLDELACRLEQTTRTPFLVPDAASEILVDVSAADWTVKGAPLLVQFARRVRAPDGAALQLSWSWTNQPQVTVYVNYKSDPANFRAPRCTPRVS</sequence>
<comment type="caution">
    <text evidence="1">The sequence shown here is derived from an EMBL/GenBank/DDBJ whole genome shotgun (WGS) entry which is preliminary data.</text>
</comment>
<dbReference type="EMBL" id="BOPV01000001">
    <property type="protein sequence ID" value="GIL39401.1"/>
    <property type="molecule type" value="Genomic_DNA"/>
</dbReference>